<feature type="compositionally biased region" description="Polar residues" evidence="11">
    <location>
        <begin position="452"/>
        <end position="462"/>
    </location>
</feature>
<dbReference type="NCBIfam" id="TIGR01557">
    <property type="entry name" value="myb_SHAQKYF"/>
    <property type="match status" value="4"/>
</dbReference>
<dbReference type="EMBL" id="BLLK01000020">
    <property type="protein sequence ID" value="GFH44509.1"/>
    <property type="molecule type" value="Genomic_DNA"/>
</dbReference>
<evidence type="ECO:0000256" key="10">
    <source>
        <dbReference type="RuleBase" id="RU004020"/>
    </source>
</evidence>
<dbReference type="Gene3D" id="1.10.10.10">
    <property type="entry name" value="Winged helix-like DNA-binding domain superfamily/Winged helix DNA-binding domain"/>
    <property type="match status" value="1"/>
</dbReference>
<comment type="subcellular location">
    <subcellularLocation>
        <location evidence="1">Nucleus</location>
    </subcellularLocation>
</comment>
<dbReference type="InterPro" id="IPR017930">
    <property type="entry name" value="Myb_dom"/>
</dbReference>
<evidence type="ECO:0000256" key="9">
    <source>
        <dbReference type="PROSITE-ProRule" id="PRU00175"/>
    </source>
</evidence>
<dbReference type="SMART" id="SM00415">
    <property type="entry name" value="HSF"/>
    <property type="match status" value="1"/>
</dbReference>
<dbReference type="GO" id="GO:0005634">
    <property type="term" value="C:nucleus"/>
    <property type="evidence" value="ECO:0007669"/>
    <property type="project" value="UniProtKB-SubCell"/>
</dbReference>
<feature type="domain" description="Myb-like" evidence="13">
    <location>
        <begin position="515"/>
        <end position="566"/>
    </location>
</feature>
<comment type="caution">
    <text evidence="16">The sequence shown here is derived from an EMBL/GenBank/DDBJ whole genome shotgun (WGS) entry which is preliminary data.</text>
</comment>
<dbReference type="Pfam" id="PF00249">
    <property type="entry name" value="Myb_DNA-binding"/>
    <property type="match status" value="7"/>
</dbReference>
<keyword evidence="4" id="KW-0862">Zinc</keyword>
<feature type="domain" description="RING-type" evidence="12">
    <location>
        <begin position="771"/>
        <end position="810"/>
    </location>
</feature>
<evidence type="ECO:0000313" key="17">
    <source>
        <dbReference type="Proteomes" id="UP001054902"/>
    </source>
</evidence>
<feature type="domain" description="HTH myb-type" evidence="15">
    <location>
        <begin position="517"/>
        <end position="570"/>
    </location>
</feature>
<feature type="region of interest" description="Disordered" evidence="11">
    <location>
        <begin position="422"/>
        <end position="464"/>
    </location>
</feature>
<feature type="domain" description="HTH myb-type" evidence="15">
    <location>
        <begin position="461"/>
        <end position="516"/>
    </location>
</feature>
<dbReference type="InterPro" id="IPR036388">
    <property type="entry name" value="WH-like_DNA-bd_sf"/>
</dbReference>
<dbReference type="InterPro" id="IPR001841">
    <property type="entry name" value="Znf_RING"/>
</dbReference>
<gene>
    <name evidence="16" type="ORF">CTEN210_00983</name>
</gene>
<evidence type="ECO:0000313" key="16">
    <source>
        <dbReference type="EMBL" id="GFH44509.1"/>
    </source>
</evidence>
<feature type="domain" description="HTH myb-type" evidence="15">
    <location>
        <begin position="571"/>
        <end position="624"/>
    </location>
</feature>
<comment type="similarity">
    <text evidence="10">Belongs to the HSF family.</text>
</comment>
<feature type="domain" description="Myb-like" evidence="13">
    <location>
        <begin position="60"/>
        <end position="105"/>
    </location>
</feature>
<feature type="compositionally biased region" description="Low complexity" evidence="11">
    <location>
        <begin position="39"/>
        <end position="52"/>
    </location>
</feature>
<evidence type="ECO:0000256" key="3">
    <source>
        <dbReference type="ARBA" id="ARBA00022771"/>
    </source>
</evidence>
<dbReference type="InterPro" id="IPR017907">
    <property type="entry name" value="Znf_RING_CS"/>
</dbReference>
<dbReference type="Gene3D" id="1.10.10.60">
    <property type="entry name" value="Homeodomain-like"/>
    <property type="match status" value="7"/>
</dbReference>
<dbReference type="GO" id="GO:0008270">
    <property type="term" value="F:zinc ion binding"/>
    <property type="evidence" value="ECO:0007669"/>
    <property type="project" value="UniProtKB-KW"/>
</dbReference>
<keyword evidence="3 9" id="KW-0863">Zinc-finger</keyword>
<keyword evidence="2" id="KW-0479">Metal-binding</keyword>
<dbReference type="Gene3D" id="3.30.40.10">
    <property type="entry name" value="Zinc/RING finger domain, C3HC4 (zinc finger)"/>
    <property type="match status" value="2"/>
</dbReference>
<feature type="domain" description="SANT" evidence="14">
    <location>
        <begin position="522"/>
        <end position="570"/>
    </location>
</feature>
<evidence type="ECO:0000259" key="14">
    <source>
        <dbReference type="PROSITE" id="PS51293"/>
    </source>
</evidence>
<evidence type="ECO:0000256" key="4">
    <source>
        <dbReference type="ARBA" id="ARBA00022833"/>
    </source>
</evidence>
<dbReference type="InterPro" id="IPR000232">
    <property type="entry name" value="HSF_DNA-bd"/>
</dbReference>
<evidence type="ECO:0000259" key="13">
    <source>
        <dbReference type="PROSITE" id="PS50090"/>
    </source>
</evidence>
<dbReference type="Pfam" id="PF13923">
    <property type="entry name" value="zf-C3HC4_2"/>
    <property type="match status" value="1"/>
</dbReference>
<proteinExistence type="inferred from homology"/>
<feature type="domain" description="Myb-like" evidence="13">
    <location>
        <begin position="671"/>
        <end position="722"/>
    </location>
</feature>
<dbReference type="PROSITE" id="PS51294">
    <property type="entry name" value="HTH_MYB"/>
    <property type="match status" value="6"/>
</dbReference>
<feature type="domain" description="SANT" evidence="14">
    <location>
        <begin position="301"/>
        <end position="353"/>
    </location>
</feature>
<reference evidence="16 17" key="1">
    <citation type="journal article" date="2021" name="Sci. Rep.">
        <title>The genome of the diatom Chaetoceros tenuissimus carries an ancient integrated fragment of an extant virus.</title>
        <authorList>
            <person name="Hongo Y."/>
            <person name="Kimura K."/>
            <person name="Takaki Y."/>
            <person name="Yoshida Y."/>
            <person name="Baba S."/>
            <person name="Kobayashi G."/>
            <person name="Nagasaki K."/>
            <person name="Hano T."/>
            <person name="Tomaru Y."/>
        </authorList>
    </citation>
    <scope>NUCLEOTIDE SEQUENCE [LARGE SCALE GENOMIC DNA]</scope>
    <source>
        <strain evidence="16 17">NIES-3715</strain>
    </source>
</reference>
<evidence type="ECO:0000256" key="1">
    <source>
        <dbReference type="ARBA" id="ARBA00004123"/>
    </source>
</evidence>
<feature type="domain" description="SANT" evidence="14">
    <location>
        <begin position="576"/>
        <end position="612"/>
    </location>
</feature>
<feature type="compositionally biased region" description="Polar residues" evidence="11">
    <location>
        <begin position="9"/>
        <end position="25"/>
    </location>
</feature>
<feature type="region of interest" description="Disordered" evidence="11">
    <location>
        <begin position="1"/>
        <end position="52"/>
    </location>
</feature>
<dbReference type="PANTHER" id="PTHR44042:SF67">
    <property type="entry name" value="MYB-LIKE PROTEIN I"/>
    <property type="match status" value="1"/>
</dbReference>
<dbReference type="GO" id="GO:0043565">
    <property type="term" value="F:sequence-specific DNA binding"/>
    <property type="evidence" value="ECO:0007669"/>
    <property type="project" value="InterPro"/>
</dbReference>
<keyword evidence="8" id="KW-0539">Nucleus</keyword>
<feature type="domain" description="Myb-like" evidence="13">
    <location>
        <begin position="569"/>
        <end position="620"/>
    </location>
</feature>
<evidence type="ECO:0000256" key="11">
    <source>
        <dbReference type="SAM" id="MobiDB-lite"/>
    </source>
</evidence>
<dbReference type="SUPFAM" id="SSF46785">
    <property type="entry name" value="Winged helix' DNA-binding domain"/>
    <property type="match status" value="1"/>
</dbReference>
<dbReference type="CDD" id="cd00167">
    <property type="entry name" value="SANT"/>
    <property type="match status" value="7"/>
</dbReference>
<feature type="domain" description="HTH myb-type" evidence="15">
    <location>
        <begin position="354"/>
        <end position="407"/>
    </location>
</feature>
<feature type="domain" description="SANT" evidence="14">
    <location>
        <begin position="464"/>
        <end position="516"/>
    </location>
</feature>
<dbReference type="InterPro" id="IPR006447">
    <property type="entry name" value="Myb_dom_plants"/>
</dbReference>
<dbReference type="InterPro" id="IPR009057">
    <property type="entry name" value="Homeodomain-like_sf"/>
</dbReference>
<evidence type="ECO:0000256" key="5">
    <source>
        <dbReference type="ARBA" id="ARBA00023015"/>
    </source>
</evidence>
<keyword evidence="6" id="KW-0238">DNA-binding</keyword>
<feature type="region of interest" description="Disordered" evidence="11">
    <location>
        <begin position="200"/>
        <end position="227"/>
    </location>
</feature>
<evidence type="ECO:0000256" key="7">
    <source>
        <dbReference type="ARBA" id="ARBA00023163"/>
    </source>
</evidence>
<dbReference type="Proteomes" id="UP001054902">
    <property type="component" value="Unassembled WGS sequence"/>
</dbReference>
<evidence type="ECO:0000256" key="2">
    <source>
        <dbReference type="ARBA" id="ARBA00022723"/>
    </source>
</evidence>
<feature type="domain" description="Myb-like" evidence="13">
    <location>
        <begin position="352"/>
        <end position="397"/>
    </location>
</feature>
<feature type="domain" description="HTH myb-type" evidence="15">
    <location>
        <begin position="298"/>
        <end position="353"/>
    </location>
</feature>
<dbReference type="AlphaFoldDB" id="A0AAD3GZN3"/>
<feature type="domain" description="HTH myb-type" evidence="15">
    <location>
        <begin position="673"/>
        <end position="726"/>
    </location>
</feature>
<feature type="domain" description="SANT" evidence="14">
    <location>
        <begin position="58"/>
        <end position="109"/>
    </location>
</feature>
<dbReference type="SMART" id="SM00717">
    <property type="entry name" value="SANT"/>
    <property type="match status" value="7"/>
</dbReference>
<dbReference type="PROSITE" id="PS50090">
    <property type="entry name" value="MYB_LIKE"/>
    <property type="match status" value="7"/>
</dbReference>
<dbReference type="GO" id="GO:0003700">
    <property type="term" value="F:DNA-binding transcription factor activity"/>
    <property type="evidence" value="ECO:0007669"/>
    <property type="project" value="InterPro"/>
</dbReference>
<dbReference type="InterPro" id="IPR017884">
    <property type="entry name" value="SANT_dom"/>
</dbReference>
<feature type="domain" description="Myb-like" evidence="13">
    <location>
        <begin position="461"/>
        <end position="512"/>
    </location>
</feature>
<feature type="domain" description="Myb-like" evidence="13">
    <location>
        <begin position="298"/>
        <end position="349"/>
    </location>
</feature>
<name>A0AAD3GZN3_9STRA</name>
<evidence type="ECO:0000256" key="8">
    <source>
        <dbReference type="ARBA" id="ARBA00023242"/>
    </source>
</evidence>
<keyword evidence="17" id="KW-1185">Reference proteome</keyword>
<evidence type="ECO:0000259" key="12">
    <source>
        <dbReference type="PROSITE" id="PS50089"/>
    </source>
</evidence>
<dbReference type="InterPro" id="IPR036390">
    <property type="entry name" value="WH_DNA-bd_sf"/>
</dbReference>
<feature type="compositionally biased region" description="Basic and acidic residues" evidence="11">
    <location>
        <begin position="423"/>
        <end position="451"/>
    </location>
</feature>
<dbReference type="PROSITE" id="PS00518">
    <property type="entry name" value="ZF_RING_1"/>
    <property type="match status" value="2"/>
</dbReference>
<dbReference type="PROSITE" id="PS50089">
    <property type="entry name" value="ZF_RING_2"/>
    <property type="match status" value="1"/>
</dbReference>
<feature type="domain" description="SANT" evidence="14">
    <location>
        <begin position="355"/>
        <end position="407"/>
    </location>
</feature>
<dbReference type="SMART" id="SM00184">
    <property type="entry name" value="RING"/>
    <property type="match status" value="2"/>
</dbReference>
<feature type="domain" description="SANT" evidence="14">
    <location>
        <begin position="674"/>
        <end position="726"/>
    </location>
</feature>
<dbReference type="InterPro" id="IPR013083">
    <property type="entry name" value="Znf_RING/FYVE/PHD"/>
</dbReference>
<keyword evidence="7" id="KW-0804">Transcription</keyword>
<sequence>MDASDQKSETCTSERGCATSASNSLSEEKKQSVTDSNVSSMTATATSNENSATATLTESKGLWSYREHCMFLEGLEKYGIDWKQIATLVKSRNAEEVQCHFYSYQQEEPFLSTLIRMLDDKSLDNIISWMPGGRAFCIYDEKKCVSIALLLYYRSLFFQGIEHFERELHMYGFYKDMNDSSVWFHPQFCRDFSLEFDESSRNTKRRRDQTRNSTSTSSKKRKARESIKQKCDDLSIFTPEKDTALDGEAQNMMDSTNSLKPFHQTNTDFERNNEATCDDLVQGSNELRDESNLLSPYSDKLNKGKWTDEEHRLFIEGLEVYGKGEWKKIASHVRTRTNDQVRHQAEMYFAKLTNTNKGKWTDEEHRLFIEGLMLYGKGEWQKIASHVGSRSRSQVKNFARMKKTRYADNYFAKMTSAGVAKSDTSEKEEIINDKKRANPDDIDDSHVHDESNLLSTSNTDSEMLNKGKWTDEEHSLFIEGLEVYGKGEWKKIASHVQTRTNRQVLTHAEKYFAQTENTNTGKWTDEEHRLFEEGLEKYGKGVWKKIASHVRTRTWVQVKSHAEKYIAQAENTNTGRWTDEEHRLFIEGLEKYGKGEWEKIASHVRTRTRIQVNNHGEKYFAQAENTNTGRWTDEEHRLFKKAWRNMVKENGRKLLHMSGLERAFKLIIMKVINTNKGKWTDEEHRLFEEGLKLHGKGRWKIIASHVGTRKCSQVYFYASRYFAERASGNNGKRADEGKLLQIEEVNEITEYEEVINAKKRSAPDDIDDTHCPICFEIFDDPHIIPECCHRFCKSCIEESLGHKKECPLCRGVVRSRRSLRKDEPFRELLHMLESCSLNQGNADFQNKIISNNVEATKECCHRYCSTCIEEEVGDKKECMVCKSRVTSRRSYRRDEAFARVLQMLQNK</sequence>
<dbReference type="InterPro" id="IPR001005">
    <property type="entry name" value="SANT/Myb"/>
</dbReference>
<evidence type="ECO:0000256" key="6">
    <source>
        <dbReference type="ARBA" id="ARBA00023125"/>
    </source>
</evidence>
<dbReference type="PANTHER" id="PTHR44042">
    <property type="entry name" value="DUPLICATED HOMEODOMAIN-LIKE SUPERFAMILY PROTEIN-RELATED"/>
    <property type="match status" value="1"/>
</dbReference>
<dbReference type="SUPFAM" id="SSF46689">
    <property type="entry name" value="Homeodomain-like"/>
    <property type="match status" value="7"/>
</dbReference>
<dbReference type="PROSITE" id="PS51293">
    <property type="entry name" value="SANT"/>
    <property type="match status" value="7"/>
</dbReference>
<accession>A0AAD3GZN3</accession>
<dbReference type="SUPFAM" id="SSF57850">
    <property type="entry name" value="RING/U-box"/>
    <property type="match status" value="1"/>
</dbReference>
<organism evidence="16 17">
    <name type="scientific">Chaetoceros tenuissimus</name>
    <dbReference type="NCBI Taxonomy" id="426638"/>
    <lineage>
        <taxon>Eukaryota</taxon>
        <taxon>Sar</taxon>
        <taxon>Stramenopiles</taxon>
        <taxon>Ochrophyta</taxon>
        <taxon>Bacillariophyta</taxon>
        <taxon>Coscinodiscophyceae</taxon>
        <taxon>Chaetocerotophycidae</taxon>
        <taxon>Chaetocerotales</taxon>
        <taxon>Chaetocerotaceae</taxon>
        <taxon>Chaetoceros</taxon>
    </lineage>
</organism>
<dbReference type="Pfam" id="PF00447">
    <property type="entry name" value="HSF_DNA-bind"/>
    <property type="match status" value="1"/>
</dbReference>
<evidence type="ECO:0000259" key="15">
    <source>
        <dbReference type="PROSITE" id="PS51294"/>
    </source>
</evidence>
<keyword evidence="5" id="KW-0805">Transcription regulation</keyword>
<protein>
    <submittedName>
        <fullName evidence="16">Uncharacterized protein</fullName>
    </submittedName>
</protein>